<dbReference type="RefSeq" id="WP_012787019.1">
    <property type="nucleotide sequence ID" value="NC_013131.1"/>
</dbReference>
<dbReference type="InterPro" id="IPR009061">
    <property type="entry name" value="DNA-bd_dom_put_sf"/>
</dbReference>
<dbReference type="EMBL" id="CP001700">
    <property type="protein sequence ID" value="ACU71726.1"/>
    <property type="molecule type" value="Genomic_DNA"/>
</dbReference>
<proteinExistence type="predicted"/>
<evidence type="ECO:0000313" key="1">
    <source>
        <dbReference type="EMBL" id="ACU71726.1"/>
    </source>
</evidence>
<evidence type="ECO:0000313" key="2">
    <source>
        <dbReference type="Proteomes" id="UP000000851"/>
    </source>
</evidence>
<organism evidence="1 2">
    <name type="scientific">Catenulispora acidiphila (strain DSM 44928 / JCM 14897 / NBRC 102108 / NRRL B-24433 / ID139908)</name>
    <dbReference type="NCBI Taxonomy" id="479433"/>
    <lineage>
        <taxon>Bacteria</taxon>
        <taxon>Bacillati</taxon>
        <taxon>Actinomycetota</taxon>
        <taxon>Actinomycetes</taxon>
        <taxon>Catenulisporales</taxon>
        <taxon>Catenulisporaceae</taxon>
        <taxon>Catenulispora</taxon>
    </lineage>
</organism>
<dbReference type="AlphaFoldDB" id="C7Q151"/>
<name>C7Q151_CATAD</name>
<reference evidence="1 2" key="1">
    <citation type="journal article" date="2009" name="Stand. Genomic Sci.">
        <title>Complete genome sequence of Catenulispora acidiphila type strain (ID 139908).</title>
        <authorList>
            <person name="Copeland A."/>
            <person name="Lapidus A."/>
            <person name="Glavina Del Rio T."/>
            <person name="Nolan M."/>
            <person name="Lucas S."/>
            <person name="Chen F."/>
            <person name="Tice H."/>
            <person name="Cheng J.F."/>
            <person name="Bruce D."/>
            <person name="Goodwin L."/>
            <person name="Pitluck S."/>
            <person name="Mikhailova N."/>
            <person name="Pati A."/>
            <person name="Ivanova N."/>
            <person name="Mavromatis K."/>
            <person name="Chen A."/>
            <person name="Palaniappan K."/>
            <person name="Chain P."/>
            <person name="Land M."/>
            <person name="Hauser L."/>
            <person name="Chang Y.J."/>
            <person name="Jeffries C.D."/>
            <person name="Chertkov O."/>
            <person name="Brettin T."/>
            <person name="Detter J.C."/>
            <person name="Han C."/>
            <person name="Ali Z."/>
            <person name="Tindall B.J."/>
            <person name="Goker M."/>
            <person name="Bristow J."/>
            <person name="Eisen J.A."/>
            <person name="Markowitz V."/>
            <person name="Hugenholtz P."/>
            <person name="Kyrpides N.C."/>
            <person name="Klenk H.P."/>
        </authorList>
    </citation>
    <scope>NUCLEOTIDE SEQUENCE [LARGE SCALE GENOMIC DNA]</scope>
    <source>
        <strain evidence="2">DSM 44928 / JCM 14897 / NBRC 102108 / NRRL B-24433 / ID139908</strain>
    </source>
</reference>
<dbReference type="Proteomes" id="UP000000851">
    <property type="component" value="Chromosome"/>
</dbReference>
<evidence type="ECO:0008006" key="3">
    <source>
        <dbReference type="Google" id="ProtNLM"/>
    </source>
</evidence>
<dbReference type="InParanoid" id="C7Q151"/>
<dbReference type="HOGENOM" id="CLU_140176_9_4_11"/>
<dbReference type="SUPFAM" id="SSF46955">
    <property type="entry name" value="Putative DNA-binding domain"/>
    <property type="match status" value="1"/>
</dbReference>
<dbReference type="eggNOG" id="ENOG5033CF6">
    <property type="taxonomic scope" value="Bacteria"/>
</dbReference>
<accession>C7Q151</accession>
<dbReference type="KEGG" id="cai:Caci_2816"/>
<keyword evidence="2" id="KW-1185">Reference proteome</keyword>
<protein>
    <recommendedName>
        <fullName evidence="3">Helix-turn-helix domain-containing protein</fullName>
    </recommendedName>
</protein>
<sequence length="72" mass="7970">MYSNTARNDDFLSAGELASLIHVDPSTLRRWRTAKPPKGPAFTRLSPRVVVYDIVDVRGWIAISCIDPAEGV</sequence>
<gene>
    <name evidence="1" type="ordered locus">Caci_2816</name>
</gene>